<evidence type="ECO:0000256" key="3">
    <source>
        <dbReference type="ARBA" id="ARBA00023186"/>
    </source>
</evidence>
<dbReference type="RefSeq" id="WP_074262749.1">
    <property type="nucleotide sequence ID" value="NZ_FSRM01000001.1"/>
</dbReference>
<feature type="domain" description="J" evidence="5">
    <location>
        <begin position="5"/>
        <end position="77"/>
    </location>
</feature>
<dbReference type="Gene3D" id="2.10.230.10">
    <property type="entry name" value="Heat shock protein DnaJ, cysteine-rich domain"/>
    <property type="match status" value="1"/>
</dbReference>
<name>A0A1N6EB99_9BURK</name>
<dbReference type="GO" id="GO:0005737">
    <property type="term" value="C:cytoplasm"/>
    <property type="evidence" value="ECO:0007669"/>
    <property type="project" value="TreeGrafter"/>
</dbReference>
<dbReference type="PANTHER" id="PTHR43096:SF52">
    <property type="entry name" value="DNAJ HOMOLOG 1, MITOCHONDRIAL-RELATED"/>
    <property type="match status" value="1"/>
</dbReference>
<dbReference type="InterPro" id="IPR036869">
    <property type="entry name" value="J_dom_sf"/>
</dbReference>
<dbReference type="CDD" id="cd06257">
    <property type="entry name" value="DnaJ"/>
    <property type="match status" value="1"/>
</dbReference>
<keyword evidence="3" id="KW-0143">Chaperone</keyword>
<dbReference type="AlphaFoldDB" id="A0A1N6EB99"/>
<dbReference type="Gene3D" id="1.10.287.110">
    <property type="entry name" value="DnaJ domain"/>
    <property type="match status" value="1"/>
</dbReference>
<dbReference type="InterPro" id="IPR002939">
    <property type="entry name" value="DnaJ_C"/>
</dbReference>
<evidence type="ECO:0000256" key="4">
    <source>
        <dbReference type="SAM" id="MobiDB-lite"/>
    </source>
</evidence>
<dbReference type="SUPFAM" id="SSF49493">
    <property type="entry name" value="HSP40/DnaJ peptide-binding domain"/>
    <property type="match status" value="2"/>
</dbReference>
<gene>
    <name evidence="6" type="ORF">SAMN05444168_0404</name>
</gene>
<dbReference type="InterPro" id="IPR036410">
    <property type="entry name" value="HSP_DnaJ_Cys-rich_dom_sf"/>
</dbReference>
<dbReference type="Gene3D" id="2.60.260.20">
    <property type="entry name" value="Urease metallochaperone UreE, N-terminal domain"/>
    <property type="match status" value="2"/>
</dbReference>
<dbReference type="PROSITE" id="PS50076">
    <property type="entry name" value="DNAJ_2"/>
    <property type="match status" value="1"/>
</dbReference>
<organism evidence="6 7">
    <name type="scientific">Paraburkholderia phenazinium</name>
    <dbReference type="NCBI Taxonomy" id="60549"/>
    <lineage>
        <taxon>Bacteria</taxon>
        <taxon>Pseudomonadati</taxon>
        <taxon>Pseudomonadota</taxon>
        <taxon>Betaproteobacteria</taxon>
        <taxon>Burkholderiales</taxon>
        <taxon>Burkholderiaceae</taxon>
        <taxon>Paraburkholderia</taxon>
    </lineage>
</organism>
<evidence type="ECO:0000313" key="6">
    <source>
        <dbReference type="EMBL" id="SIN80308.1"/>
    </source>
</evidence>
<dbReference type="Proteomes" id="UP000184693">
    <property type="component" value="Unassembled WGS sequence"/>
</dbReference>
<keyword evidence="2" id="KW-0346">Stress response</keyword>
<protein>
    <submittedName>
        <fullName evidence="6">Molecular chaperone DnaJ</fullName>
    </submittedName>
</protein>
<reference evidence="6 7" key="1">
    <citation type="submission" date="2016-11" db="EMBL/GenBank/DDBJ databases">
        <authorList>
            <person name="Jaros S."/>
            <person name="Januszkiewicz K."/>
            <person name="Wedrychowicz H."/>
        </authorList>
    </citation>
    <scope>NUCLEOTIDE SEQUENCE [LARGE SCALE GENOMIC DNA]</scope>
    <source>
        <strain evidence="6 7">GAS86</strain>
    </source>
</reference>
<dbReference type="Pfam" id="PF00226">
    <property type="entry name" value="DnaJ"/>
    <property type="match status" value="1"/>
</dbReference>
<dbReference type="SUPFAM" id="SSF57938">
    <property type="entry name" value="DnaJ/Hsp40 cysteine-rich domain"/>
    <property type="match status" value="1"/>
</dbReference>
<dbReference type="GO" id="GO:0051082">
    <property type="term" value="F:unfolded protein binding"/>
    <property type="evidence" value="ECO:0007669"/>
    <property type="project" value="InterPro"/>
</dbReference>
<evidence type="ECO:0000256" key="2">
    <source>
        <dbReference type="ARBA" id="ARBA00023016"/>
    </source>
</evidence>
<dbReference type="SMART" id="SM00271">
    <property type="entry name" value="DnaJ"/>
    <property type="match status" value="1"/>
</dbReference>
<evidence type="ECO:0000256" key="1">
    <source>
        <dbReference type="ARBA" id="ARBA00022705"/>
    </source>
</evidence>
<dbReference type="InterPro" id="IPR008971">
    <property type="entry name" value="HSP40/DnaJ_pept-bd"/>
</dbReference>
<accession>A0A1N6EB99</accession>
<dbReference type="Pfam" id="PF01556">
    <property type="entry name" value="DnaJ_C"/>
    <property type="match status" value="1"/>
</dbReference>
<dbReference type="GO" id="GO:0042026">
    <property type="term" value="P:protein refolding"/>
    <property type="evidence" value="ECO:0007669"/>
    <property type="project" value="TreeGrafter"/>
</dbReference>
<dbReference type="GO" id="GO:0006260">
    <property type="term" value="P:DNA replication"/>
    <property type="evidence" value="ECO:0007669"/>
    <property type="project" value="UniProtKB-KW"/>
</dbReference>
<feature type="region of interest" description="Disordered" evidence="4">
    <location>
        <begin position="75"/>
        <end position="111"/>
    </location>
</feature>
<evidence type="ECO:0000313" key="7">
    <source>
        <dbReference type="Proteomes" id="UP000184693"/>
    </source>
</evidence>
<keyword evidence="1" id="KW-0235">DNA replication</keyword>
<dbReference type="EMBL" id="FSRM01000001">
    <property type="protein sequence ID" value="SIN80308.1"/>
    <property type="molecule type" value="Genomic_DNA"/>
</dbReference>
<dbReference type="PRINTS" id="PR00625">
    <property type="entry name" value="JDOMAIN"/>
</dbReference>
<feature type="compositionally biased region" description="Basic and acidic residues" evidence="4">
    <location>
        <begin position="83"/>
        <end position="95"/>
    </location>
</feature>
<evidence type="ECO:0000259" key="5">
    <source>
        <dbReference type="PROSITE" id="PS50076"/>
    </source>
</evidence>
<dbReference type="PANTHER" id="PTHR43096">
    <property type="entry name" value="DNAJ HOMOLOG 1, MITOCHONDRIAL-RELATED"/>
    <property type="match status" value="1"/>
</dbReference>
<dbReference type="InterPro" id="IPR001623">
    <property type="entry name" value="DnaJ_domain"/>
</dbReference>
<proteinExistence type="predicted"/>
<sequence length="355" mass="37547">MSLDEYYGRLGLPNTASPAEIKRAHRRLRAKYHPDRNKGAESNVEPAFKLVQEAFEILTGEREAPPHMRTRAHDAARNAAHQQQEHTAGHTERTARSASGRAGAYGPNRGPLPMRGANRLTQLYVPVEVALNGGEAATRYEVTETCHRCRGKGFQSTVAQCSGCGGWGQTGDGMRCGTCSGGGRTTSKHSCPSCDGTGTQSYWNSDTVAVPAGAWDGQRLVVAGGGFPGVNGGAAGDAIFSIAVVCGADFTREGLNLSGELQVDFVTATLGGSIEAKVLGRDLRITVLPNSQQGSIIRLPARGLSDKAGNQGDLRLRIALAMPTAATHLTDEQRQAFQEMFADAARRGAPDSSDS</sequence>
<dbReference type="SUPFAM" id="SSF46565">
    <property type="entry name" value="Chaperone J-domain"/>
    <property type="match status" value="1"/>
</dbReference>